<keyword evidence="5" id="KW-1185">Reference proteome</keyword>
<evidence type="ECO:0000259" key="3">
    <source>
        <dbReference type="PROSITE" id="PS51186"/>
    </source>
</evidence>
<accession>A0A916NJR5</accession>
<feature type="domain" description="N-acetyltransferase" evidence="3">
    <location>
        <begin position="3"/>
        <end position="162"/>
    </location>
</feature>
<evidence type="ECO:0000313" key="5">
    <source>
        <dbReference type="Proteomes" id="UP000693672"/>
    </source>
</evidence>
<dbReference type="CDD" id="cd04301">
    <property type="entry name" value="NAT_SF"/>
    <property type="match status" value="1"/>
</dbReference>
<dbReference type="PANTHER" id="PTHR43800">
    <property type="entry name" value="PEPTIDYL-LYSINE N-ACETYLTRANSFERASE YJAB"/>
    <property type="match status" value="1"/>
</dbReference>
<reference evidence="4" key="1">
    <citation type="submission" date="2021-06" db="EMBL/GenBank/DDBJ databases">
        <authorList>
            <person name="Criscuolo A."/>
        </authorList>
    </citation>
    <scope>NUCLEOTIDE SEQUENCE</scope>
    <source>
        <strain evidence="4">CIP111600</strain>
    </source>
</reference>
<dbReference type="Proteomes" id="UP000693672">
    <property type="component" value="Unassembled WGS sequence"/>
</dbReference>
<proteinExistence type="predicted"/>
<dbReference type="GO" id="GO:0016747">
    <property type="term" value="F:acyltransferase activity, transferring groups other than amino-acyl groups"/>
    <property type="evidence" value="ECO:0007669"/>
    <property type="project" value="InterPro"/>
</dbReference>
<dbReference type="Pfam" id="PF00583">
    <property type="entry name" value="Acetyltransf_1"/>
    <property type="match status" value="1"/>
</dbReference>
<keyword evidence="1 4" id="KW-0808">Transferase</keyword>
<dbReference type="PROSITE" id="PS51186">
    <property type="entry name" value="GNAT"/>
    <property type="match status" value="1"/>
</dbReference>
<organism evidence="4 5">
    <name type="scientific">Paenibacillus solanacearum</name>
    <dbReference type="NCBI Taxonomy" id="2048548"/>
    <lineage>
        <taxon>Bacteria</taxon>
        <taxon>Bacillati</taxon>
        <taxon>Bacillota</taxon>
        <taxon>Bacilli</taxon>
        <taxon>Bacillales</taxon>
        <taxon>Paenibacillaceae</taxon>
        <taxon>Paenibacillus</taxon>
    </lineage>
</organism>
<evidence type="ECO:0000313" key="4">
    <source>
        <dbReference type="EMBL" id="CAG7638495.1"/>
    </source>
</evidence>
<dbReference type="AlphaFoldDB" id="A0A916NJR5"/>
<evidence type="ECO:0000256" key="1">
    <source>
        <dbReference type="ARBA" id="ARBA00022679"/>
    </source>
</evidence>
<name>A0A916NJR5_9BACL</name>
<dbReference type="PANTHER" id="PTHR43800:SF1">
    <property type="entry name" value="PEPTIDYL-LYSINE N-ACETYLTRANSFERASE YJAB"/>
    <property type="match status" value="1"/>
</dbReference>
<gene>
    <name evidence="4" type="primary">scmL</name>
    <name evidence="4" type="ORF">PAESOLCIP111_03947</name>
</gene>
<dbReference type="EC" id="2.3.1.-" evidence="4"/>
<dbReference type="EMBL" id="CAJVAS010000019">
    <property type="protein sequence ID" value="CAG7638495.1"/>
    <property type="molecule type" value="Genomic_DNA"/>
</dbReference>
<sequence>MTYNYRLATLDDAAAVLDLSLRAYEPIRSMGIRFAAATADLETVRKNIHDNACYVMEYEGRMIATVSIRMPWGPQPGPLGVPHIWWFAVDPSIGKKGVGSTFLQWIEETVIRDTLKSPAVSLGTADKHPWLIGMYERRGYVRVAEKDLGKGHITVFLRKTLRDEWYASSQ</sequence>
<dbReference type="InterPro" id="IPR000182">
    <property type="entry name" value="GNAT_dom"/>
</dbReference>
<evidence type="ECO:0000256" key="2">
    <source>
        <dbReference type="ARBA" id="ARBA00023315"/>
    </source>
</evidence>
<protein>
    <submittedName>
        <fullName evidence="4">S-(2-succino)cysteine N-acetyltransferase</fullName>
        <ecNumber evidence="4">2.3.1.-</ecNumber>
    </submittedName>
</protein>
<keyword evidence="2 4" id="KW-0012">Acyltransferase</keyword>
<comment type="caution">
    <text evidence="4">The sequence shown here is derived from an EMBL/GenBank/DDBJ whole genome shotgun (WGS) entry which is preliminary data.</text>
</comment>
<dbReference type="RefSeq" id="WP_218093684.1">
    <property type="nucleotide sequence ID" value="NZ_CAJVAS010000019.1"/>
</dbReference>